<dbReference type="InterPro" id="IPR004072">
    <property type="entry name" value="Vmron_rcpt_1"/>
</dbReference>
<proteinExistence type="inferred from homology"/>
<comment type="caution">
    <text evidence="12">The sequence shown here is derived from an EMBL/GenBank/DDBJ whole genome shotgun (WGS) entry which is preliminary data.</text>
</comment>
<keyword evidence="10 11" id="KW-0807">Transducer</keyword>
<keyword evidence="4 11" id="KW-0589">Pheromone response</keyword>
<evidence type="ECO:0000313" key="13">
    <source>
        <dbReference type="Proteomes" id="UP000551758"/>
    </source>
</evidence>
<dbReference type="SUPFAM" id="SSF81321">
    <property type="entry name" value="Family A G protein-coupled receptor-like"/>
    <property type="match status" value="1"/>
</dbReference>
<dbReference type="GO" id="GO:0016503">
    <property type="term" value="F:pheromone receptor activity"/>
    <property type="evidence" value="ECO:0007669"/>
    <property type="project" value="InterPro"/>
</dbReference>
<sequence length="362" mass="40400">MYSRAAPRSWDWTLNVNKDKPRSRTYSKTVPLQMMLGFPPHMCSLTLTVSTDLICTQELHLGWKYYKGGKGPPFLASRGLEQQVLITENSTKRKWRALWQPSDALELRIMEKKVPLLFRSLKDVQKSMAQLFFCQLGKKFSKVFSAPKPVTANAAAGEMINCGSERSGCRTRSTDLIVKNLSLANLLVLFSSGIHYTSTSFGWYHVHNDFACRFVPYVQGVNKVMSIGTTCPLSVFQAITISPGNSRNSHRSLLKILEKRVGATKTSQTEKLVDTVLLFIMTKLKMRYMQHCYQSLMSSVSGSCSGPVAPWFSSCTGTSKGSNTFVGPVFPRSSPESRAMKTTLLLSSTTPQHHITKPLAFT</sequence>
<evidence type="ECO:0000313" key="12">
    <source>
        <dbReference type="EMBL" id="KAF5917062.1"/>
    </source>
</evidence>
<keyword evidence="8" id="KW-0472">Membrane</keyword>
<evidence type="ECO:0000256" key="6">
    <source>
        <dbReference type="ARBA" id="ARBA00022989"/>
    </source>
</evidence>
<keyword evidence="3 11" id="KW-1003">Cell membrane</keyword>
<dbReference type="EMBL" id="JACDTQ010002604">
    <property type="protein sequence ID" value="KAF5917062.1"/>
    <property type="molecule type" value="Genomic_DNA"/>
</dbReference>
<evidence type="ECO:0000256" key="1">
    <source>
        <dbReference type="ARBA" id="ARBA00004651"/>
    </source>
</evidence>
<keyword evidence="6" id="KW-1133">Transmembrane helix</keyword>
<keyword evidence="5" id="KW-0812">Transmembrane</keyword>
<keyword evidence="9 11" id="KW-0675">Receptor</keyword>
<dbReference type="Pfam" id="PF03402">
    <property type="entry name" value="V1R"/>
    <property type="match status" value="1"/>
</dbReference>
<dbReference type="PANTHER" id="PTHR24062">
    <property type="entry name" value="VOMERONASAL TYPE-1 RECEPTOR"/>
    <property type="match status" value="1"/>
</dbReference>
<gene>
    <name evidence="12" type="ORF">HPG69_013986</name>
</gene>
<dbReference type="GO" id="GO:0005886">
    <property type="term" value="C:plasma membrane"/>
    <property type="evidence" value="ECO:0007669"/>
    <property type="project" value="UniProtKB-SubCell"/>
</dbReference>
<dbReference type="Proteomes" id="UP000551758">
    <property type="component" value="Unassembled WGS sequence"/>
</dbReference>
<comment type="subcellular location">
    <subcellularLocation>
        <location evidence="1 11">Cell membrane</location>
        <topology evidence="1 11">Multi-pass membrane protein</topology>
    </subcellularLocation>
</comment>
<evidence type="ECO:0000256" key="9">
    <source>
        <dbReference type="ARBA" id="ARBA00023170"/>
    </source>
</evidence>
<comment type="similarity">
    <text evidence="2 11">Belongs to the G-protein coupled receptor 1 family.</text>
</comment>
<name>A0A7J7EMP0_DICBM</name>
<dbReference type="AlphaFoldDB" id="A0A7J7EMP0"/>
<protein>
    <recommendedName>
        <fullName evidence="11">Vomeronasal type-1 receptor</fullName>
    </recommendedName>
</protein>
<keyword evidence="13" id="KW-1185">Reference proteome</keyword>
<evidence type="ECO:0000256" key="11">
    <source>
        <dbReference type="RuleBase" id="RU364061"/>
    </source>
</evidence>
<evidence type="ECO:0000256" key="4">
    <source>
        <dbReference type="ARBA" id="ARBA00022507"/>
    </source>
</evidence>
<evidence type="ECO:0000256" key="2">
    <source>
        <dbReference type="ARBA" id="ARBA00010663"/>
    </source>
</evidence>
<keyword evidence="7 11" id="KW-0297">G-protein coupled receptor</keyword>
<organism evidence="12 13">
    <name type="scientific">Diceros bicornis minor</name>
    <name type="common">South-central black rhinoceros</name>
    <dbReference type="NCBI Taxonomy" id="77932"/>
    <lineage>
        <taxon>Eukaryota</taxon>
        <taxon>Metazoa</taxon>
        <taxon>Chordata</taxon>
        <taxon>Craniata</taxon>
        <taxon>Vertebrata</taxon>
        <taxon>Euteleostomi</taxon>
        <taxon>Mammalia</taxon>
        <taxon>Eutheria</taxon>
        <taxon>Laurasiatheria</taxon>
        <taxon>Perissodactyla</taxon>
        <taxon>Rhinocerotidae</taxon>
        <taxon>Diceros</taxon>
    </lineage>
</organism>
<evidence type="ECO:0000256" key="8">
    <source>
        <dbReference type="ARBA" id="ARBA00023136"/>
    </source>
</evidence>
<evidence type="ECO:0000256" key="5">
    <source>
        <dbReference type="ARBA" id="ARBA00022692"/>
    </source>
</evidence>
<reference evidence="12 13" key="1">
    <citation type="journal article" date="2020" name="Mol. Biol. Evol.">
        <title>Interspecific Gene Flow and the Evolution of Specialization in Black and White Rhinoceros.</title>
        <authorList>
            <person name="Moodley Y."/>
            <person name="Westbury M.V."/>
            <person name="Russo I.M."/>
            <person name="Gopalakrishnan S."/>
            <person name="Rakotoarivelo A."/>
            <person name="Olsen R.A."/>
            <person name="Prost S."/>
            <person name="Tunstall T."/>
            <person name="Ryder O.A."/>
            <person name="Dalen L."/>
            <person name="Bruford M.W."/>
        </authorList>
    </citation>
    <scope>NUCLEOTIDE SEQUENCE [LARGE SCALE GENOMIC DNA]</scope>
    <source>
        <strain evidence="12">SBR-YM</strain>
        <tissue evidence="12">Skin</tissue>
    </source>
</reference>
<evidence type="ECO:0000256" key="7">
    <source>
        <dbReference type="ARBA" id="ARBA00023040"/>
    </source>
</evidence>
<accession>A0A7J7EMP0</accession>
<dbReference type="Gene3D" id="1.20.1070.10">
    <property type="entry name" value="Rhodopsin 7-helix transmembrane proteins"/>
    <property type="match status" value="1"/>
</dbReference>
<evidence type="ECO:0000256" key="10">
    <source>
        <dbReference type="ARBA" id="ARBA00023224"/>
    </source>
</evidence>
<dbReference type="GO" id="GO:0019236">
    <property type="term" value="P:response to pheromone"/>
    <property type="evidence" value="ECO:0007669"/>
    <property type="project" value="UniProtKB-KW"/>
</dbReference>
<evidence type="ECO:0000256" key="3">
    <source>
        <dbReference type="ARBA" id="ARBA00022475"/>
    </source>
</evidence>